<sequence>MALQDFFVWGGSGQKLTPEQVERRREIEQAILAKGVDVSPVQDWTQGAARVADAIAGAFRRGRLDRADREISTVNRISSQPPQRWFCGSCIVLVYPDDVGCWRSGGNVSGVQQRCGFWRSARIVPRRRRHD</sequence>
<proteinExistence type="predicted"/>
<evidence type="ECO:0000313" key="1">
    <source>
        <dbReference type="EMBL" id="MCZ4093050.1"/>
    </source>
</evidence>
<name>A0ABT4KM53_9HYPH</name>
<dbReference type="RefSeq" id="WP_269284216.1">
    <property type="nucleotide sequence ID" value="NZ_JAPVOI010000004.1"/>
</dbReference>
<accession>A0ABT4KM53</accession>
<gene>
    <name evidence="1" type="ORF">O3W52_24175</name>
</gene>
<keyword evidence="2" id="KW-1185">Reference proteome</keyword>
<organism evidence="1 2">
    <name type="scientific">Sinorhizobium psoraleae</name>
    <dbReference type="NCBI Taxonomy" id="520838"/>
    <lineage>
        <taxon>Bacteria</taxon>
        <taxon>Pseudomonadati</taxon>
        <taxon>Pseudomonadota</taxon>
        <taxon>Alphaproteobacteria</taxon>
        <taxon>Hyphomicrobiales</taxon>
        <taxon>Rhizobiaceae</taxon>
        <taxon>Sinorhizobium/Ensifer group</taxon>
        <taxon>Sinorhizobium</taxon>
    </lineage>
</organism>
<dbReference type="EMBL" id="JAPVOI010000004">
    <property type="protein sequence ID" value="MCZ4093050.1"/>
    <property type="molecule type" value="Genomic_DNA"/>
</dbReference>
<reference evidence="1" key="1">
    <citation type="submission" date="2022-10" db="EMBL/GenBank/DDBJ databases">
        <title>Whole genome sequencing of three plant growth promoting bacteria isolated from Vachellia tortilis subsp. raddiana in Morocco.</title>
        <authorList>
            <person name="Hnini M."/>
            <person name="Zouagui R."/>
            <person name="Zouagui H."/>
            <person name="Chemao Elfihri M.-W."/>
            <person name="Ibrahimi A."/>
            <person name="Sbabou L."/>
            <person name="Aurag J."/>
        </authorList>
    </citation>
    <scope>NUCLEOTIDE SEQUENCE</scope>
    <source>
        <strain evidence="1">LMR678</strain>
    </source>
</reference>
<protein>
    <submittedName>
        <fullName evidence="1">Uncharacterized protein</fullName>
    </submittedName>
</protein>
<comment type="caution">
    <text evidence="1">The sequence shown here is derived from an EMBL/GenBank/DDBJ whole genome shotgun (WGS) entry which is preliminary data.</text>
</comment>
<evidence type="ECO:0000313" key="2">
    <source>
        <dbReference type="Proteomes" id="UP001079430"/>
    </source>
</evidence>
<dbReference type="Proteomes" id="UP001079430">
    <property type="component" value="Unassembled WGS sequence"/>
</dbReference>